<evidence type="ECO:0000313" key="2">
    <source>
        <dbReference type="EMBL" id="QDZ39599.1"/>
    </source>
</evidence>
<keyword evidence="3" id="KW-1185">Reference proteome</keyword>
<name>A0A5B8NN66_9CHRO</name>
<dbReference type="Proteomes" id="UP000318453">
    <property type="component" value="Chromosome"/>
</dbReference>
<dbReference type="KEGG" id="enn:FRE64_06430"/>
<evidence type="ECO:0000313" key="3">
    <source>
        <dbReference type="Proteomes" id="UP000318453"/>
    </source>
</evidence>
<protein>
    <submittedName>
        <fullName evidence="2">Uncharacterized protein</fullName>
    </submittedName>
</protein>
<evidence type="ECO:0000256" key="1">
    <source>
        <dbReference type="SAM" id="Coils"/>
    </source>
</evidence>
<keyword evidence="1" id="KW-0175">Coiled coil</keyword>
<dbReference type="AlphaFoldDB" id="A0A5B8NN66"/>
<accession>A0A5B8NN66</accession>
<gene>
    <name evidence="2" type="ORF">FRE64_06430</name>
</gene>
<sequence length="209" mass="23834">MKEQAEKFIENSRPAIEHLFDALGAYEEVLKRAEATVEEVENSKQFFSDLFMYRDQWSPNANHNYAQYRTRMEALEKQRAEAQENKVEKIERALFNMGSTIESMSSLAGAVLQIAKQALSIRYAGKPDLPYARSVGTQNIVDVVWEGRNHAMHWDEGAPREQVRNMLDALETDLGITVEVGKNNCLSILDALEWNMPEAVISDIKKLIQ</sequence>
<dbReference type="EMBL" id="CP042326">
    <property type="protein sequence ID" value="QDZ39599.1"/>
    <property type="molecule type" value="Genomic_DNA"/>
</dbReference>
<organism evidence="2 3">
    <name type="scientific">Euhalothece natronophila Z-M001</name>
    <dbReference type="NCBI Taxonomy" id="522448"/>
    <lineage>
        <taxon>Bacteria</taxon>
        <taxon>Bacillati</taxon>
        <taxon>Cyanobacteriota</taxon>
        <taxon>Cyanophyceae</taxon>
        <taxon>Oscillatoriophycideae</taxon>
        <taxon>Chroococcales</taxon>
        <taxon>Halothecacae</taxon>
        <taxon>Halothece cluster</taxon>
        <taxon>Euhalothece</taxon>
    </lineage>
</organism>
<feature type="coiled-coil region" evidence="1">
    <location>
        <begin position="23"/>
        <end position="93"/>
    </location>
</feature>
<proteinExistence type="predicted"/>
<dbReference type="RefSeq" id="WP_146295199.1">
    <property type="nucleotide sequence ID" value="NZ_CP042326.1"/>
</dbReference>
<reference evidence="2" key="1">
    <citation type="submission" date="2019-08" db="EMBL/GenBank/DDBJ databases">
        <title>Carotenoids and Carotenoid Binding Proteins in the Halophilic Cyanobacterium Euhalothece sp. ZM00.</title>
        <authorList>
            <person name="Cho S.M."/>
            <person name="Song J.Y."/>
            <person name="Park Y.-I."/>
        </authorList>
    </citation>
    <scope>NUCLEOTIDE SEQUENCE [LARGE SCALE GENOMIC DNA]</scope>
    <source>
        <strain evidence="2">Z-M001</strain>
    </source>
</reference>
<dbReference type="OrthoDB" id="581886at2"/>